<keyword evidence="2" id="KW-1185">Reference proteome</keyword>
<dbReference type="STRING" id="406817.XNC1_1910"/>
<reference evidence="1 2" key="1">
    <citation type="journal article" date="2011" name="PLoS ONE">
        <title>The entomopathogenic bacterial endosymbionts xenorhabdus and photorhabdus: convergent lifestyles from divergent genomes.</title>
        <authorList>
            <person name="Chaston J.M."/>
            <person name="Suen G."/>
            <person name="Tucker S.L."/>
            <person name="Andersen A.W."/>
            <person name="Bhasin A."/>
            <person name="Bode E."/>
            <person name="Bode H.B."/>
            <person name="Brachmann A.O."/>
            <person name="Cowles C.E."/>
            <person name="Cowles K.N."/>
            <person name="Darby C."/>
            <person name="de Leon L."/>
            <person name="Drace K."/>
            <person name="Du Z."/>
            <person name="Givaudan A."/>
            <person name="Herbert Tran E.E."/>
            <person name="Jewell K.A."/>
            <person name="Knack J.J."/>
            <person name="Krasomil-Osterfeld K.C."/>
            <person name="Kukor R."/>
            <person name="Lanois A."/>
            <person name="Latreille P."/>
            <person name="Leimgruber N.K."/>
            <person name="Lipke C.M."/>
            <person name="Liu R."/>
            <person name="Lu X."/>
            <person name="Martens E.C."/>
            <person name="Marri P.R."/>
            <person name="Medigue C."/>
            <person name="Menard M.L."/>
            <person name="Miller N.M."/>
            <person name="Morales-Soto N."/>
            <person name="Norton S."/>
            <person name="Ogier J.C."/>
            <person name="Orchard S.S."/>
            <person name="Park D."/>
            <person name="Park Y."/>
            <person name="Qurollo B.A."/>
            <person name="Sugar D.R."/>
            <person name="Richards G.R."/>
            <person name="Rouy Z."/>
            <person name="Slominski B."/>
            <person name="Slominski K."/>
            <person name="Snyder H."/>
            <person name="Tjaden B.C."/>
            <person name="van der Hoeven R."/>
            <person name="Welch R.D."/>
            <person name="Wheeler C."/>
            <person name="Xiang B."/>
            <person name="Barbazuk B."/>
            <person name="Gaudriault S."/>
            <person name="Goodner B."/>
            <person name="Slater S.C."/>
            <person name="Forst S."/>
            <person name="Goldman B.S."/>
            <person name="Goodrich-Blair H."/>
        </authorList>
    </citation>
    <scope>NUCLEOTIDE SEQUENCE [LARGE SCALE GENOMIC DNA]</scope>
    <source>
        <strain evidence="2">ATCC 19061 / DSM 3370 / CCUG 14189 / LMG 1036 / NCIMB 9965 / AN6</strain>
    </source>
</reference>
<evidence type="ECO:0000313" key="2">
    <source>
        <dbReference type="Proteomes" id="UP000008075"/>
    </source>
</evidence>
<evidence type="ECO:0000313" key="1">
    <source>
        <dbReference type="EMBL" id="CBJ89970.1"/>
    </source>
</evidence>
<name>D3VDQ3_XENNA</name>
<dbReference type="HOGENOM" id="CLU_3224062_0_0_6"/>
<dbReference type="KEGG" id="xne:XNC1_1910"/>
<dbReference type="AlphaFoldDB" id="D3VDQ3"/>
<organism evidence="1 2">
    <name type="scientific">Xenorhabdus nematophila (strain ATCC 19061 / DSM 3370 / CCUG 14189 / LMG 1036 / NCIMB 9965 / AN6)</name>
    <dbReference type="NCBI Taxonomy" id="406817"/>
    <lineage>
        <taxon>Bacteria</taxon>
        <taxon>Pseudomonadati</taxon>
        <taxon>Pseudomonadota</taxon>
        <taxon>Gammaproteobacteria</taxon>
        <taxon>Enterobacterales</taxon>
        <taxon>Morganellaceae</taxon>
        <taxon>Xenorhabdus</taxon>
    </lineage>
</organism>
<accession>D3VDQ3</accession>
<protein>
    <submittedName>
        <fullName evidence="1">Uncharacterized protein</fullName>
    </submittedName>
</protein>
<dbReference type="Proteomes" id="UP000008075">
    <property type="component" value="Chromosome"/>
</dbReference>
<dbReference type="EMBL" id="FN667742">
    <property type="protein sequence ID" value="CBJ89970.1"/>
    <property type="molecule type" value="Genomic_DNA"/>
</dbReference>
<proteinExistence type="predicted"/>
<sequence>MNLFMTTPSNHLQARRYELSEKTIIPVLNEWTKITSCGGDKYDR</sequence>
<gene>
    <name evidence="1" type="ordered locus">XNC1_1910</name>
</gene>